<dbReference type="InterPro" id="IPR052517">
    <property type="entry name" value="GlcG_carb_metab_protein"/>
</dbReference>
<dbReference type="EMBL" id="MLJW01000784">
    <property type="protein sequence ID" value="OIQ82621.1"/>
    <property type="molecule type" value="Genomic_DNA"/>
</dbReference>
<reference evidence="1" key="1">
    <citation type="submission" date="2016-10" db="EMBL/GenBank/DDBJ databases">
        <title>Sequence of Gallionella enrichment culture.</title>
        <authorList>
            <person name="Poehlein A."/>
            <person name="Muehling M."/>
            <person name="Daniel R."/>
        </authorList>
    </citation>
    <scope>NUCLEOTIDE SEQUENCE</scope>
</reference>
<comment type="caution">
    <text evidence="1">The sequence shown here is derived from an EMBL/GenBank/DDBJ whole genome shotgun (WGS) entry which is preliminary data.</text>
</comment>
<dbReference type="InterPro" id="IPR038084">
    <property type="entry name" value="PduO/GlcC-like_sf"/>
</dbReference>
<proteinExistence type="predicted"/>
<evidence type="ECO:0008006" key="2">
    <source>
        <dbReference type="Google" id="ProtNLM"/>
    </source>
</evidence>
<dbReference type="Pfam" id="PF03928">
    <property type="entry name" value="HbpS-like"/>
    <property type="match status" value="1"/>
</dbReference>
<name>A0A1J5R392_9ZZZZ</name>
<evidence type="ECO:0000313" key="1">
    <source>
        <dbReference type="EMBL" id="OIQ82621.1"/>
    </source>
</evidence>
<accession>A0A1J5R392</accession>
<gene>
    <name evidence="1" type="ORF">GALL_355850</name>
</gene>
<organism evidence="1">
    <name type="scientific">mine drainage metagenome</name>
    <dbReference type="NCBI Taxonomy" id="410659"/>
    <lineage>
        <taxon>unclassified sequences</taxon>
        <taxon>metagenomes</taxon>
        <taxon>ecological metagenomes</taxon>
    </lineage>
</organism>
<dbReference type="PANTHER" id="PTHR34309">
    <property type="entry name" value="SLR1406 PROTEIN"/>
    <property type="match status" value="1"/>
</dbReference>
<dbReference type="InterPro" id="IPR005624">
    <property type="entry name" value="PduO/GlcC-like"/>
</dbReference>
<sequence>MEPALTLTLRRARALALAAALLGGAALPATAAEPVLSVPRLTLDAALRAAQAALTECRAAGVQAAVAVVDRDGLAQVMLRDTLAPELAARVAQAKAYTSASFDAPSGALDAPERAALARMPGLLFAGGGLPIDAAGQRYGAIGVSGSPSAELDQRCARAGVDAIVPELEMR</sequence>
<dbReference type="Gene3D" id="3.30.450.150">
    <property type="entry name" value="Haem-degrading domain"/>
    <property type="match status" value="1"/>
</dbReference>
<dbReference type="PANTHER" id="PTHR34309:SF1">
    <property type="entry name" value="PROTEIN GLCG"/>
    <property type="match status" value="1"/>
</dbReference>
<dbReference type="AlphaFoldDB" id="A0A1J5R392"/>
<dbReference type="SUPFAM" id="SSF143744">
    <property type="entry name" value="GlcG-like"/>
    <property type="match status" value="1"/>
</dbReference>
<protein>
    <recommendedName>
        <fullName evidence="2">Heme-binding protein</fullName>
    </recommendedName>
</protein>